<dbReference type="InterPro" id="IPR020456">
    <property type="entry name" value="Acylphosphatase"/>
</dbReference>
<dbReference type="EC" id="3.6.1.7" evidence="1 2"/>
<keyword evidence="1 2" id="KW-0378">Hydrolase</keyword>
<dbReference type="EMBL" id="BMPG01000001">
    <property type="protein sequence ID" value="GGL54403.1"/>
    <property type="molecule type" value="Genomic_DNA"/>
</dbReference>
<evidence type="ECO:0000256" key="3">
    <source>
        <dbReference type="RuleBase" id="RU004168"/>
    </source>
</evidence>
<feature type="active site" evidence="1">
    <location>
        <position position="24"/>
    </location>
</feature>
<gene>
    <name evidence="5" type="primary">acyP</name>
    <name evidence="5" type="ORF">GCM10009039_10700</name>
</gene>
<dbReference type="AlphaFoldDB" id="A0A830FA75"/>
<evidence type="ECO:0000256" key="2">
    <source>
        <dbReference type="RuleBase" id="RU000553"/>
    </source>
</evidence>
<dbReference type="PROSITE" id="PS51160">
    <property type="entry name" value="ACYLPHOSPHATASE_3"/>
    <property type="match status" value="1"/>
</dbReference>
<dbReference type="PRINTS" id="PR00112">
    <property type="entry name" value="ACYLPHPHTASE"/>
</dbReference>
<dbReference type="InterPro" id="IPR001792">
    <property type="entry name" value="Acylphosphatase-like_dom"/>
</dbReference>
<dbReference type="SUPFAM" id="SSF54975">
    <property type="entry name" value="Acylphosphatase/BLUF domain-like"/>
    <property type="match status" value="1"/>
</dbReference>
<keyword evidence="6" id="KW-1185">Reference proteome</keyword>
<evidence type="ECO:0000256" key="1">
    <source>
        <dbReference type="PROSITE-ProRule" id="PRU00520"/>
    </source>
</evidence>
<reference evidence="5" key="2">
    <citation type="submission" date="2020-09" db="EMBL/GenBank/DDBJ databases">
        <authorList>
            <person name="Sun Q."/>
            <person name="Ohkuma M."/>
        </authorList>
    </citation>
    <scope>NUCLEOTIDE SEQUENCE</scope>
    <source>
        <strain evidence="5">JCM 19596</strain>
    </source>
</reference>
<comment type="caution">
    <text evidence="5">The sequence shown here is derived from an EMBL/GenBank/DDBJ whole genome shotgun (WGS) entry which is preliminary data.</text>
</comment>
<accession>A0A830FA75</accession>
<protein>
    <recommendedName>
        <fullName evidence="1 2">Acylphosphatase</fullName>
        <ecNumber evidence="1 2">3.6.1.7</ecNumber>
    </recommendedName>
</protein>
<dbReference type="Proteomes" id="UP000607197">
    <property type="component" value="Unassembled WGS sequence"/>
</dbReference>
<name>A0A830FA75_9EURY</name>
<comment type="similarity">
    <text evidence="3">Belongs to the acylphosphatase family.</text>
</comment>
<dbReference type="PROSITE" id="PS00151">
    <property type="entry name" value="ACYLPHOSPHATASE_2"/>
    <property type="match status" value="1"/>
</dbReference>
<dbReference type="PANTHER" id="PTHR47268">
    <property type="entry name" value="ACYLPHOSPHATASE"/>
    <property type="match status" value="1"/>
</dbReference>
<proteinExistence type="inferred from homology"/>
<dbReference type="NCBIfam" id="NF011016">
    <property type="entry name" value="PRK14444.1"/>
    <property type="match status" value="1"/>
</dbReference>
<evidence type="ECO:0000313" key="5">
    <source>
        <dbReference type="EMBL" id="GGL54403.1"/>
    </source>
</evidence>
<feature type="domain" description="Acylphosphatase-like" evidence="4">
    <location>
        <begin position="9"/>
        <end position="95"/>
    </location>
</feature>
<dbReference type="Pfam" id="PF00708">
    <property type="entry name" value="Acylphosphatase"/>
    <property type="match status" value="1"/>
</dbReference>
<organism evidence="5 6">
    <name type="scientific">Halocalculus aciditolerans</name>
    <dbReference type="NCBI Taxonomy" id="1383812"/>
    <lineage>
        <taxon>Archaea</taxon>
        <taxon>Methanobacteriati</taxon>
        <taxon>Methanobacteriota</taxon>
        <taxon>Stenosarchaea group</taxon>
        <taxon>Halobacteria</taxon>
        <taxon>Halobacteriales</taxon>
        <taxon>Halobacteriaceae</taxon>
        <taxon>Halocalculus</taxon>
    </lineage>
</organism>
<dbReference type="GO" id="GO:0003998">
    <property type="term" value="F:acylphosphatase activity"/>
    <property type="evidence" value="ECO:0007669"/>
    <property type="project" value="UniProtKB-EC"/>
</dbReference>
<dbReference type="RefSeq" id="WP_188976584.1">
    <property type="nucleotide sequence ID" value="NZ_BMPG01000001.1"/>
</dbReference>
<dbReference type="PROSITE" id="PS00150">
    <property type="entry name" value="ACYLPHOSPHATASE_1"/>
    <property type="match status" value="1"/>
</dbReference>
<evidence type="ECO:0000259" key="4">
    <source>
        <dbReference type="PROSITE" id="PS51160"/>
    </source>
</evidence>
<feature type="active site" evidence="1">
    <location>
        <position position="42"/>
    </location>
</feature>
<dbReference type="PANTHER" id="PTHR47268:SF4">
    <property type="entry name" value="ACYLPHOSPHATASE"/>
    <property type="match status" value="1"/>
</dbReference>
<reference evidence="5" key="1">
    <citation type="journal article" date="2014" name="Int. J. Syst. Evol. Microbiol.">
        <title>Complete genome sequence of Corynebacterium casei LMG S-19264T (=DSM 44701T), isolated from a smear-ripened cheese.</title>
        <authorList>
            <consortium name="US DOE Joint Genome Institute (JGI-PGF)"/>
            <person name="Walter F."/>
            <person name="Albersmeier A."/>
            <person name="Kalinowski J."/>
            <person name="Ruckert C."/>
        </authorList>
    </citation>
    <scope>NUCLEOTIDE SEQUENCE</scope>
    <source>
        <strain evidence="5">JCM 19596</strain>
    </source>
</reference>
<sequence>MNEENARARAHVFVSGKVQGVFFRNTTRDNARELGVDGWVRNLDDGRVEAVFEGPEDAVSTMVSWCHEGSSRARVDDVSVEYTTPEGEDGFEVRR</sequence>
<comment type="catalytic activity">
    <reaction evidence="1 2">
        <text>an acyl phosphate + H2O = a carboxylate + phosphate + H(+)</text>
        <dbReference type="Rhea" id="RHEA:14965"/>
        <dbReference type="ChEBI" id="CHEBI:15377"/>
        <dbReference type="ChEBI" id="CHEBI:15378"/>
        <dbReference type="ChEBI" id="CHEBI:29067"/>
        <dbReference type="ChEBI" id="CHEBI:43474"/>
        <dbReference type="ChEBI" id="CHEBI:59918"/>
        <dbReference type="EC" id="3.6.1.7"/>
    </reaction>
</comment>
<dbReference type="Gene3D" id="3.30.70.100">
    <property type="match status" value="1"/>
</dbReference>
<dbReference type="OrthoDB" id="6643at2157"/>
<evidence type="ECO:0000313" key="6">
    <source>
        <dbReference type="Proteomes" id="UP000607197"/>
    </source>
</evidence>
<dbReference type="InterPro" id="IPR017968">
    <property type="entry name" value="Acylphosphatase_CS"/>
</dbReference>
<dbReference type="InterPro" id="IPR036046">
    <property type="entry name" value="Acylphosphatase-like_dom_sf"/>
</dbReference>